<keyword evidence="1" id="KW-0378">Hydrolase</keyword>
<name>A0A251RSD5_HELAN</name>
<evidence type="ECO:0000313" key="2">
    <source>
        <dbReference type="Proteomes" id="UP000215914"/>
    </source>
</evidence>
<proteinExistence type="predicted"/>
<dbReference type="Proteomes" id="UP000215914">
    <property type="component" value="Chromosome 17"/>
</dbReference>
<accession>A0A251RSD5</accession>
<sequence length="89" mass="10342">MEYELKKLADTITSIHDEMIYLRDSFDLRNLRLLFGQPIEIVSDFAKENARVMIFGATNRPSELEKAIFSRLPQPFEIDYLTGKKALAF</sequence>
<dbReference type="EMBL" id="CM007906">
    <property type="protein sequence ID" value="OTF87150.1"/>
    <property type="molecule type" value="Genomic_DNA"/>
</dbReference>
<evidence type="ECO:0000313" key="1">
    <source>
        <dbReference type="EMBL" id="OTF87150.1"/>
    </source>
</evidence>
<organism evidence="1 2">
    <name type="scientific">Helianthus annuus</name>
    <name type="common">Common sunflower</name>
    <dbReference type="NCBI Taxonomy" id="4232"/>
    <lineage>
        <taxon>Eukaryota</taxon>
        <taxon>Viridiplantae</taxon>
        <taxon>Streptophyta</taxon>
        <taxon>Embryophyta</taxon>
        <taxon>Tracheophyta</taxon>
        <taxon>Spermatophyta</taxon>
        <taxon>Magnoliopsida</taxon>
        <taxon>eudicotyledons</taxon>
        <taxon>Gunneridae</taxon>
        <taxon>Pentapetalae</taxon>
        <taxon>asterids</taxon>
        <taxon>campanulids</taxon>
        <taxon>Asterales</taxon>
        <taxon>Asteraceae</taxon>
        <taxon>Asteroideae</taxon>
        <taxon>Heliantheae alliance</taxon>
        <taxon>Heliantheae</taxon>
        <taxon>Helianthus</taxon>
    </lineage>
</organism>
<dbReference type="AlphaFoldDB" id="A0A251RSD5"/>
<keyword evidence="2" id="KW-1185">Reference proteome</keyword>
<protein>
    <submittedName>
        <fullName evidence="1">Putative P-loop containing nucleoside triphosphate hydrolase</fullName>
    </submittedName>
</protein>
<dbReference type="GO" id="GO:0016787">
    <property type="term" value="F:hydrolase activity"/>
    <property type="evidence" value="ECO:0007669"/>
    <property type="project" value="UniProtKB-KW"/>
</dbReference>
<dbReference type="InParanoid" id="A0A251RSD5"/>
<reference evidence="2" key="1">
    <citation type="journal article" date="2017" name="Nature">
        <title>The sunflower genome provides insights into oil metabolism, flowering and Asterid evolution.</title>
        <authorList>
            <person name="Badouin H."/>
            <person name="Gouzy J."/>
            <person name="Grassa C.J."/>
            <person name="Murat F."/>
            <person name="Staton S.E."/>
            <person name="Cottret L."/>
            <person name="Lelandais-Briere C."/>
            <person name="Owens G.L."/>
            <person name="Carrere S."/>
            <person name="Mayjonade B."/>
            <person name="Legrand L."/>
            <person name="Gill N."/>
            <person name="Kane N.C."/>
            <person name="Bowers J.E."/>
            <person name="Hubner S."/>
            <person name="Bellec A."/>
            <person name="Berard A."/>
            <person name="Berges H."/>
            <person name="Blanchet N."/>
            <person name="Boniface M.C."/>
            <person name="Brunel D."/>
            <person name="Catrice O."/>
            <person name="Chaidir N."/>
            <person name="Claudel C."/>
            <person name="Donnadieu C."/>
            <person name="Faraut T."/>
            <person name="Fievet G."/>
            <person name="Helmstetter N."/>
            <person name="King M."/>
            <person name="Knapp S.J."/>
            <person name="Lai Z."/>
            <person name="Le Paslier M.C."/>
            <person name="Lippi Y."/>
            <person name="Lorenzon L."/>
            <person name="Mandel J.R."/>
            <person name="Marage G."/>
            <person name="Marchand G."/>
            <person name="Marquand E."/>
            <person name="Bret-Mestries E."/>
            <person name="Morien E."/>
            <person name="Nambeesan S."/>
            <person name="Nguyen T."/>
            <person name="Pegot-Espagnet P."/>
            <person name="Pouilly N."/>
            <person name="Raftis F."/>
            <person name="Sallet E."/>
            <person name="Schiex T."/>
            <person name="Thomas J."/>
            <person name="Vandecasteele C."/>
            <person name="Vares D."/>
            <person name="Vear F."/>
            <person name="Vautrin S."/>
            <person name="Crespi M."/>
            <person name="Mangin B."/>
            <person name="Burke J.M."/>
            <person name="Salse J."/>
            <person name="Munos S."/>
            <person name="Vincourt P."/>
            <person name="Rieseberg L.H."/>
            <person name="Langlade N.B."/>
        </authorList>
    </citation>
    <scope>NUCLEOTIDE SEQUENCE [LARGE SCALE GENOMIC DNA]</scope>
    <source>
        <strain evidence="2">cv. SF193</strain>
    </source>
</reference>
<gene>
    <name evidence="1" type="ORF">HannXRQ_Chr17g0558621</name>
</gene>